<feature type="coiled-coil region" evidence="1">
    <location>
        <begin position="20"/>
        <end position="47"/>
    </location>
</feature>
<accession>A0A7I8DR04</accession>
<reference evidence="2 3" key="2">
    <citation type="submission" date="2020-08" db="EMBL/GenBank/DDBJ databases">
        <authorList>
            <person name="Ueki A."/>
            <person name="Tonouchi A."/>
        </authorList>
    </citation>
    <scope>NUCLEOTIDE SEQUENCE [LARGE SCALE GENOMIC DNA]</scope>
    <source>
        <strain evidence="2 3">CTTW</strain>
    </source>
</reference>
<proteinExistence type="predicted"/>
<dbReference type="RefSeq" id="WP_185256485.1">
    <property type="nucleotide sequence ID" value="NZ_AP023368.1"/>
</dbReference>
<dbReference type="AlphaFoldDB" id="A0A7I8DR04"/>
<dbReference type="KEGG" id="acht:bsdcttw_38940"/>
<sequence>MKQTTNFHLNKPDTTDYYNIQDSNNNMDIIDAEIKEAQEKADQALRQAENPTKVNGHTVESNVPVDAKFTDTTYGNATTTAAGLMSSTDKVKLNGVAEGANNYTHPSSHSPSIITQDASNRFVTDTEKAAWNAKAPLVSPVFTGTPKAPSGAVDYTTLRMRNIYATTTDLTAGTTTLTSGDICLVYE</sequence>
<name>A0A7I8DR04_9FIRM</name>
<evidence type="ECO:0000313" key="3">
    <source>
        <dbReference type="Proteomes" id="UP000515703"/>
    </source>
</evidence>
<dbReference type="Proteomes" id="UP000515703">
    <property type="component" value="Chromosome"/>
</dbReference>
<evidence type="ECO:0000256" key="1">
    <source>
        <dbReference type="SAM" id="Coils"/>
    </source>
</evidence>
<evidence type="ECO:0000313" key="2">
    <source>
        <dbReference type="EMBL" id="BCK00854.1"/>
    </source>
</evidence>
<dbReference type="EMBL" id="AP023368">
    <property type="protein sequence ID" value="BCK00854.1"/>
    <property type="molecule type" value="Genomic_DNA"/>
</dbReference>
<keyword evidence="3" id="KW-1185">Reference proteome</keyword>
<keyword evidence="1" id="KW-0175">Coiled coil</keyword>
<reference evidence="2 3" key="1">
    <citation type="submission" date="2020-08" db="EMBL/GenBank/DDBJ databases">
        <title>Draft genome sequencing of an Anaerocolumna strain isolated from anoxic soil subjected to BSD treatment.</title>
        <authorList>
            <person name="Uek A."/>
            <person name="Tonouchi A."/>
        </authorList>
    </citation>
    <scope>NUCLEOTIDE SEQUENCE [LARGE SCALE GENOMIC DNA]</scope>
    <source>
        <strain evidence="2 3">CTTW</strain>
    </source>
</reference>
<gene>
    <name evidence="2" type="ORF">bsdcttw_38940</name>
</gene>
<organism evidence="2 3">
    <name type="scientific">Anaerocolumna chitinilytica</name>
    <dbReference type="NCBI Taxonomy" id="1727145"/>
    <lineage>
        <taxon>Bacteria</taxon>
        <taxon>Bacillati</taxon>
        <taxon>Bacillota</taxon>
        <taxon>Clostridia</taxon>
        <taxon>Lachnospirales</taxon>
        <taxon>Lachnospiraceae</taxon>
        <taxon>Anaerocolumna</taxon>
    </lineage>
</organism>
<protein>
    <submittedName>
        <fullName evidence="2">Uncharacterized protein</fullName>
    </submittedName>
</protein>